<keyword evidence="1" id="KW-0812">Transmembrane</keyword>
<sequence length="101" mass="11254">HDKPIPLMLVYMPLSLIAGYASVGYGIVILFEWQLLLMIEVSPINLECLNQIAAFVAIHVKFSNTNADYMGGRIEGICVLKRHVYKLPAPTVILCLKITKP</sequence>
<name>A0A383ESS7_9ZZZZ</name>
<evidence type="ECO:0000256" key="1">
    <source>
        <dbReference type="SAM" id="Phobius"/>
    </source>
</evidence>
<feature type="non-terminal residue" evidence="2">
    <location>
        <position position="1"/>
    </location>
</feature>
<gene>
    <name evidence="2" type="ORF">METZ01_LOCUS512553</name>
</gene>
<protein>
    <submittedName>
        <fullName evidence="2">Uncharacterized protein</fullName>
    </submittedName>
</protein>
<keyword evidence="1" id="KW-1133">Transmembrane helix</keyword>
<organism evidence="2">
    <name type="scientific">marine metagenome</name>
    <dbReference type="NCBI Taxonomy" id="408172"/>
    <lineage>
        <taxon>unclassified sequences</taxon>
        <taxon>metagenomes</taxon>
        <taxon>ecological metagenomes</taxon>
    </lineage>
</organism>
<accession>A0A383ESS7</accession>
<evidence type="ECO:0000313" key="2">
    <source>
        <dbReference type="EMBL" id="SVE59699.1"/>
    </source>
</evidence>
<dbReference type="EMBL" id="UINC01228402">
    <property type="protein sequence ID" value="SVE59699.1"/>
    <property type="molecule type" value="Genomic_DNA"/>
</dbReference>
<keyword evidence="1" id="KW-0472">Membrane</keyword>
<proteinExistence type="predicted"/>
<feature type="transmembrane region" description="Helical" evidence="1">
    <location>
        <begin position="12"/>
        <end position="31"/>
    </location>
</feature>
<dbReference type="AlphaFoldDB" id="A0A383ESS7"/>
<reference evidence="2" key="1">
    <citation type="submission" date="2018-05" db="EMBL/GenBank/DDBJ databases">
        <authorList>
            <person name="Lanie J.A."/>
            <person name="Ng W.-L."/>
            <person name="Kazmierczak K.M."/>
            <person name="Andrzejewski T.M."/>
            <person name="Davidsen T.M."/>
            <person name="Wayne K.J."/>
            <person name="Tettelin H."/>
            <person name="Glass J.I."/>
            <person name="Rusch D."/>
            <person name="Podicherti R."/>
            <person name="Tsui H.-C.T."/>
            <person name="Winkler M.E."/>
        </authorList>
    </citation>
    <scope>NUCLEOTIDE SEQUENCE</scope>
</reference>